<evidence type="ECO:0000313" key="3">
    <source>
        <dbReference type="Proteomes" id="UP000092993"/>
    </source>
</evidence>
<evidence type="ECO:0000313" key="2">
    <source>
        <dbReference type="EMBL" id="OBZ69756.1"/>
    </source>
</evidence>
<accession>A0A1C7LZV9</accession>
<proteinExistence type="predicted"/>
<sequence>MSYVPHICTVANATQGMLNLKLRDAPGNFWANWKYDQSWLPEDFHRHSNRLTRSSSFGKRRLSTTGAAQRPSMWMKSFKRHWCSVSYYGTCTAHNSRSVIPKMQLPHPSRHTSPPRRIHSSRLPKSQLFAVILSGFMWNVKTLMRHRSCSQSQPGMNHYRFQLHPSNPHQKIN</sequence>
<dbReference type="Proteomes" id="UP000092993">
    <property type="component" value="Unassembled WGS sequence"/>
</dbReference>
<organism evidence="2 3">
    <name type="scientific">Grifola frondosa</name>
    <name type="common">Maitake</name>
    <name type="synonym">Polyporus frondosus</name>
    <dbReference type="NCBI Taxonomy" id="5627"/>
    <lineage>
        <taxon>Eukaryota</taxon>
        <taxon>Fungi</taxon>
        <taxon>Dikarya</taxon>
        <taxon>Basidiomycota</taxon>
        <taxon>Agaricomycotina</taxon>
        <taxon>Agaricomycetes</taxon>
        <taxon>Polyporales</taxon>
        <taxon>Grifolaceae</taxon>
        <taxon>Grifola</taxon>
    </lineage>
</organism>
<dbReference type="EMBL" id="LUGG01000015">
    <property type="protein sequence ID" value="OBZ69756.1"/>
    <property type="molecule type" value="Genomic_DNA"/>
</dbReference>
<protein>
    <submittedName>
        <fullName evidence="2">Uncharacterized protein</fullName>
    </submittedName>
</protein>
<feature type="region of interest" description="Disordered" evidence="1">
    <location>
        <begin position="149"/>
        <end position="173"/>
    </location>
</feature>
<feature type="compositionally biased region" description="Polar residues" evidence="1">
    <location>
        <begin position="164"/>
        <end position="173"/>
    </location>
</feature>
<gene>
    <name evidence="2" type="ORF">A0H81_10350</name>
</gene>
<evidence type="ECO:0000256" key="1">
    <source>
        <dbReference type="SAM" id="MobiDB-lite"/>
    </source>
</evidence>
<reference evidence="2 3" key="1">
    <citation type="submission" date="2016-03" db="EMBL/GenBank/DDBJ databases">
        <title>Whole genome sequencing of Grifola frondosa 9006-11.</title>
        <authorList>
            <person name="Min B."/>
            <person name="Park H."/>
            <person name="Kim J.-G."/>
            <person name="Cho H."/>
            <person name="Oh Y.-L."/>
            <person name="Kong W.-S."/>
            <person name="Choi I.-G."/>
        </authorList>
    </citation>
    <scope>NUCLEOTIDE SEQUENCE [LARGE SCALE GENOMIC DNA]</scope>
    <source>
        <strain evidence="2 3">9006-11</strain>
    </source>
</reference>
<name>A0A1C7LZV9_GRIFR</name>
<dbReference type="AlphaFoldDB" id="A0A1C7LZV9"/>
<comment type="caution">
    <text evidence="2">The sequence shown here is derived from an EMBL/GenBank/DDBJ whole genome shotgun (WGS) entry which is preliminary data.</text>
</comment>
<keyword evidence="3" id="KW-1185">Reference proteome</keyword>